<sequence>MPPKTPDEKPKKKPSTTKKTTSEPKTAKKPSSKSVGSATTKRPVSSQAIDKEPEVSYPGPSMALSEELRERIAQRAYEIHHRRGGQHGSDWEDWLQAEREILLHQPPPP</sequence>
<dbReference type="KEGG" id="nall:PP769_13115"/>
<gene>
    <name evidence="2" type="ORF">PP769_13115</name>
</gene>
<feature type="compositionally biased region" description="Basic and acidic residues" evidence="1">
    <location>
        <begin position="1"/>
        <end position="10"/>
    </location>
</feature>
<reference evidence="2 3" key="1">
    <citation type="submission" date="2023-01" db="EMBL/GenBank/DDBJ databases">
        <title>Cultivation and genomic characterization of new, ubiquitous marine nitrite-oxidizing bacteria from the Nitrospirales.</title>
        <authorList>
            <person name="Mueller A.J."/>
            <person name="Daebeler A."/>
            <person name="Herbold C.W."/>
            <person name="Kirkegaard R.H."/>
            <person name="Daims H."/>
        </authorList>
    </citation>
    <scope>NUCLEOTIDE SEQUENCE [LARGE SCALE GENOMIC DNA]</scope>
    <source>
        <strain evidence="2 3">VA</strain>
    </source>
</reference>
<feature type="compositionally biased region" description="Polar residues" evidence="1">
    <location>
        <begin position="35"/>
        <end position="48"/>
    </location>
</feature>
<dbReference type="RefSeq" id="WP_312640818.1">
    <property type="nucleotide sequence ID" value="NZ_CP116967.1"/>
</dbReference>
<dbReference type="Pfam" id="PF11154">
    <property type="entry name" value="DUF2934"/>
    <property type="match status" value="1"/>
</dbReference>
<evidence type="ECO:0000313" key="2">
    <source>
        <dbReference type="EMBL" id="WNM56914.1"/>
    </source>
</evidence>
<organism evidence="2 3">
    <name type="scientific">Candidatus Nitrospira allomarina</name>
    <dbReference type="NCBI Taxonomy" id="3020900"/>
    <lineage>
        <taxon>Bacteria</taxon>
        <taxon>Pseudomonadati</taxon>
        <taxon>Nitrospirota</taxon>
        <taxon>Nitrospiria</taxon>
        <taxon>Nitrospirales</taxon>
        <taxon>Nitrospiraceae</taxon>
        <taxon>Nitrospira</taxon>
    </lineage>
</organism>
<dbReference type="InterPro" id="IPR021327">
    <property type="entry name" value="DUF2934"/>
</dbReference>
<evidence type="ECO:0000256" key="1">
    <source>
        <dbReference type="SAM" id="MobiDB-lite"/>
    </source>
</evidence>
<accession>A0AA96GDU3</accession>
<feature type="region of interest" description="Disordered" evidence="1">
    <location>
        <begin position="1"/>
        <end position="63"/>
    </location>
</feature>
<protein>
    <submittedName>
        <fullName evidence="2">DUF2934 domain-containing protein</fullName>
    </submittedName>
</protein>
<dbReference type="AlphaFoldDB" id="A0AA96GDU3"/>
<name>A0AA96GDU3_9BACT</name>
<evidence type="ECO:0000313" key="3">
    <source>
        <dbReference type="Proteomes" id="UP001302719"/>
    </source>
</evidence>
<keyword evidence="3" id="KW-1185">Reference proteome</keyword>
<dbReference type="Proteomes" id="UP001302719">
    <property type="component" value="Chromosome"/>
</dbReference>
<dbReference type="EMBL" id="CP116967">
    <property type="protein sequence ID" value="WNM56914.1"/>
    <property type="molecule type" value="Genomic_DNA"/>
</dbReference>
<proteinExistence type="predicted"/>